<gene>
    <name evidence="6" type="ORF">EEJ42_05385</name>
</gene>
<dbReference type="PROSITE" id="PS51683">
    <property type="entry name" value="SAM_OMT_II"/>
    <property type="match status" value="1"/>
</dbReference>
<keyword evidence="7" id="KW-1185">Reference proteome</keyword>
<organism evidence="6 7">
    <name type="scientific">Streptomyces botrytidirepellens</name>
    <dbReference type="NCBI Taxonomy" id="2486417"/>
    <lineage>
        <taxon>Bacteria</taxon>
        <taxon>Bacillati</taxon>
        <taxon>Actinomycetota</taxon>
        <taxon>Actinomycetes</taxon>
        <taxon>Kitasatosporales</taxon>
        <taxon>Streptomycetaceae</taxon>
        <taxon>Streptomyces</taxon>
    </lineage>
</organism>
<dbReference type="InterPro" id="IPR012967">
    <property type="entry name" value="COMT_dimerisation"/>
</dbReference>
<evidence type="ECO:0000313" key="6">
    <source>
        <dbReference type="EMBL" id="RNG34561.1"/>
    </source>
</evidence>
<protein>
    <submittedName>
        <fullName evidence="6">Methyltransferase</fullName>
    </submittedName>
</protein>
<dbReference type="Proteomes" id="UP000275401">
    <property type="component" value="Unassembled WGS sequence"/>
</dbReference>
<dbReference type="InterPro" id="IPR036390">
    <property type="entry name" value="WH_DNA-bd_sf"/>
</dbReference>
<dbReference type="GO" id="GO:0032259">
    <property type="term" value="P:methylation"/>
    <property type="evidence" value="ECO:0007669"/>
    <property type="project" value="UniProtKB-KW"/>
</dbReference>
<dbReference type="InterPro" id="IPR001077">
    <property type="entry name" value="COMT_C"/>
</dbReference>
<dbReference type="RefSeq" id="WP_123098842.1">
    <property type="nucleotide sequence ID" value="NZ_RIBZ01000068.1"/>
</dbReference>
<evidence type="ECO:0000256" key="2">
    <source>
        <dbReference type="ARBA" id="ARBA00022679"/>
    </source>
</evidence>
<comment type="caution">
    <text evidence="6">The sequence shown here is derived from an EMBL/GenBank/DDBJ whole genome shotgun (WGS) entry which is preliminary data.</text>
</comment>
<dbReference type="GO" id="GO:0008171">
    <property type="term" value="F:O-methyltransferase activity"/>
    <property type="evidence" value="ECO:0007669"/>
    <property type="project" value="InterPro"/>
</dbReference>
<keyword evidence="1 6" id="KW-0489">Methyltransferase</keyword>
<evidence type="ECO:0000313" key="7">
    <source>
        <dbReference type="Proteomes" id="UP000275401"/>
    </source>
</evidence>
<sequence>MHDGHAARQVVDIITGSWQSQALYAAVALEIPDHIAAGHTTDTALATATGSGPDGITRLMRLLLAMGVFDRSPDQGYALTPVSEVLRADSDASMRDMIQLYGEEFHTAWGAVVPAVRTGSSGFEHALGTSIHAYLANAPGAGAKFQRAMNAGNVFFPDVLDAFDFARCATVMDVAGGSGQFLSMVLRAHPHLHGVLLDLPHMIPVARAHLDASVGPDRYEAVEGDIFASVPEGADAYLLSRVLQDWDDDRSVTLLSNIRKALPEDGRLLVVERVIPEEGAPELLPLLYDLHLLMAAGGRGRTLDGYRDVLTAAGLHLESVHPLALETTLLVAAAA</sequence>
<evidence type="ECO:0000256" key="3">
    <source>
        <dbReference type="ARBA" id="ARBA00022691"/>
    </source>
</evidence>
<dbReference type="SUPFAM" id="SSF46785">
    <property type="entry name" value="Winged helix' DNA-binding domain"/>
    <property type="match status" value="1"/>
</dbReference>
<evidence type="ECO:0000256" key="1">
    <source>
        <dbReference type="ARBA" id="ARBA00022603"/>
    </source>
</evidence>
<dbReference type="Gene3D" id="3.40.50.150">
    <property type="entry name" value="Vaccinia Virus protein VP39"/>
    <property type="match status" value="1"/>
</dbReference>
<dbReference type="PANTHER" id="PTHR43712">
    <property type="entry name" value="PUTATIVE (AFU_ORTHOLOGUE AFUA_4G14580)-RELATED"/>
    <property type="match status" value="1"/>
</dbReference>
<dbReference type="PIRSF" id="PIRSF005739">
    <property type="entry name" value="O-mtase"/>
    <property type="match status" value="1"/>
</dbReference>
<dbReference type="GO" id="GO:0046983">
    <property type="term" value="F:protein dimerization activity"/>
    <property type="evidence" value="ECO:0007669"/>
    <property type="project" value="InterPro"/>
</dbReference>
<evidence type="ECO:0000259" key="4">
    <source>
        <dbReference type="Pfam" id="PF00891"/>
    </source>
</evidence>
<dbReference type="EMBL" id="RIBZ01000068">
    <property type="protein sequence ID" value="RNG34561.1"/>
    <property type="molecule type" value="Genomic_DNA"/>
</dbReference>
<dbReference type="InterPro" id="IPR016461">
    <property type="entry name" value="COMT-like"/>
</dbReference>
<dbReference type="Pfam" id="PF00891">
    <property type="entry name" value="Methyltransf_2"/>
    <property type="match status" value="1"/>
</dbReference>
<keyword evidence="3" id="KW-0949">S-adenosyl-L-methionine</keyword>
<dbReference type="AlphaFoldDB" id="A0A3M8X0T1"/>
<feature type="domain" description="O-methyltransferase C-terminal" evidence="4">
    <location>
        <begin position="111"/>
        <end position="315"/>
    </location>
</feature>
<evidence type="ECO:0000259" key="5">
    <source>
        <dbReference type="Pfam" id="PF08100"/>
    </source>
</evidence>
<dbReference type="Pfam" id="PF08100">
    <property type="entry name" value="Dimerisation"/>
    <property type="match status" value="1"/>
</dbReference>
<dbReference type="Gene3D" id="1.10.10.10">
    <property type="entry name" value="Winged helix-like DNA-binding domain superfamily/Winged helix DNA-binding domain"/>
    <property type="match status" value="1"/>
</dbReference>
<name>A0A3M8X0T1_9ACTN</name>
<dbReference type="SUPFAM" id="SSF53335">
    <property type="entry name" value="S-adenosyl-L-methionine-dependent methyltransferases"/>
    <property type="match status" value="1"/>
</dbReference>
<dbReference type="PANTHER" id="PTHR43712:SF2">
    <property type="entry name" value="O-METHYLTRANSFERASE CICE"/>
    <property type="match status" value="1"/>
</dbReference>
<accession>A0A3M8X0T1</accession>
<dbReference type="InterPro" id="IPR029063">
    <property type="entry name" value="SAM-dependent_MTases_sf"/>
</dbReference>
<feature type="domain" description="O-methyltransferase dimerisation" evidence="5">
    <location>
        <begin position="12"/>
        <end position="86"/>
    </location>
</feature>
<dbReference type="InterPro" id="IPR036388">
    <property type="entry name" value="WH-like_DNA-bd_sf"/>
</dbReference>
<keyword evidence="2 6" id="KW-0808">Transferase</keyword>
<dbReference type="Gene3D" id="1.10.287.1350">
    <property type="match status" value="1"/>
</dbReference>
<proteinExistence type="predicted"/>
<reference evidence="6 7" key="1">
    <citation type="submission" date="2018-11" db="EMBL/GenBank/DDBJ databases">
        <title>The Potential of Streptomyces as Biocontrol Agents against the Tomato grey mould, Botrytis cinerea (Gray mold) Frontiers in Microbiology.</title>
        <authorList>
            <person name="Li D."/>
        </authorList>
    </citation>
    <scope>NUCLEOTIDE SEQUENCE [LARGE SCALE GENOMIC DNA]</scope>
    <source>
        <strain evidence="6 7">NEAU-LD23</strain>
    </source>
</reference>